<dbReference type="OrthoDB" id="8480037at2"/>
<dbReference type="Proteomes" id="UP000198253">
    <property type="component" value="Chromosome I"/>
</dbReference>
<dbReference type="Gene3D" id="3.40.50.1820">
    <property type="entry name" value="alpha/beta hydrolase"/>
    <property type="match status" value="1"/>
</dbReference>
<dbReference type="InterPro" id="IPR012223">
    <property type="entry name" value="TEII"/>
</dbReference>
<reference evidence="4" key="1">
    <citation type="submission" date="2016-06" db="EMBL/GenBank/DDBJ databases">
        <authorList>
            <person name="Varghese N."/>
            <person name="Submissions Spin"/>
        </authorList>
    </citation>
    <scope>NUCLEOTIDE SEQUENCE [LARGE SCALE GENOMIC DNA]</scope>
    <source>
        <strain evidence="4">DSM 43816</strain>
    </source>
</reference>
<evidence type="ECO:0000313" key="4">
    <source>
        <dbReference type="Proteomes" id="UP000198253"/>
    </source>
</evidence>
<organism evidence="3 4">
    <name type="scientific">Micromonospora echinospora</name>
    <name type="common">Micromonospora purpurea</name>
    <dbReference type="NCBI Taxonomy" id="1877"/>
    <lineage>
        <taxon>Bacteria</taxon>
        <taxon>Bacillati</taxon>
        <taxon>Actinomycetota</taxon>
        <taxon>Actinomycetes</taxon>
        <taxon>Micromonosporales</taxon>
        <taxon>Micromonosporaceae</taxon>
        <taxon>Micromonospora</taxon>
    </lineage>
</organism>
<dbReference type="PANTHER" id="PTHR11487">
    <property type="entry name" value="THIOESTERASE"/>
    <property type="match status" value="1"/>
</dbReference>
<dbReference type="GO" id="GO:0008610">
    <property type="term" value="P:lipid biosynthetic process"/>
    <property type="evidence" value="ECO:0007669"/>
    <property type="project" value="TreeGrafter"/>
</dbReference>
<proteinExistence type="inferred from homology"/>
<evidence type="ECO:0000256" key="1">
    <source>
        <dbReference type="ARBA" id="ARBA00007169"/>
    </source>
</evidence>
<dbReference type="Pfam" id="PF00975">
    <property type="entry name" value="Thioesterase"/>
    <property type="match status" value="1"/>
</dbReference>
<sequence>MRPAANPVWLQRSPSPAAAGRVFCIPQAGCGTNVFENWPREQDSIEFLPVELPGRLTRFKDRMPATFQGLAADMVAGLEPYLDVPVAFFGHCWSAIAAFEVAVHLERRGLPPTRLFVSSELPPQLGPAGRMLDMDEPELTVELEATIRDLGREPHPELVALYVRVLRDDIGLRRRYVASAPLRHCPITAIGWTDDTEYRPEQLAGWADSGKTTFVVFPGRHNRFVDAPAELLDAICAGFPSR</sequence>
<evidence type="ECO:0000259" key="2">
    <source>
        <dbReference type="Pfam" id="PF00975"/>
    </source>
</evidence>
<dbReference type="InParanoid" id="A0A1C4YS24"/>
<accession>A0A1C4YS24</accession>
<dbReference type="InterPro" id="IPR001031">
    <property type="entry name" value="Thioesterase"/>
</dbReference>
<gene>
    <name evidence="3" type="ORF">GA0070618_4296</name>
</gene>
<feature type="domain" description="Thioesterase" evidence="2">
    <location>
        <begin position="21"/>
        <end position="235"/>
    </location>
</feature>
<name>A0A1C4YS24_MICEC</name>
<dbReference type="EMBL" id="LT607413">
    <property type="protein sequence ID" value="SCF23466.1"/>
    <property type="molecule type" value="Genomic_DNA"/>
</dbReference>
<keyword evidence="4" id="KW-1185">Reference proteome</keyword>
<evidence type="ECO:0000313" key="3">
    <source>
        <dbReference type="EMBL" id="SCF23466.1"/>
    </source>
</evidence>
<dbReference type="InterPro" id="IPR029058">
    <property type="entry name" value="AB_hydrolase_fold"/>
</dbReference>
<dbReference type="SUPFAM" id="SSF53474">
    <property type="entry name" value="alpha/beta-Hydrolases"/>
    <property type="match status" value="1"/>
</dbReference>
<dbReference type="AlphaFoldDB" id="A0A1C4YS24"/>
<protein>
    <submittedName>
        <fullName evidence="3">Surfactin synthase thioesterase subunit</fullName>
    </submittedName>
</protein>
<comment type="similarity">
    <text evidence="1">Belongs to the thioesterase family.</text>
</comment>
<dbReference type="RefSeq" id="WP_088983231.1">
    <property type="nucleotide sequence ID" value="NZ_LT607413.1"/>
</dbReference>
<dbReference type="PANTHER" id="PTHR11487:SF0">
    <property type="entry name" value="S-ACYL FATTY ACID SYNTHASE THIOESTERASE, MEDIUM CHAIN"/>
    <property type="match status" value="1"/>
</dbReference>